<organism evidence="2 3">
    <name type="scientific">Favolaschia claudopus</name>
    <dbReference type="NCBI Taxonomy" id="2862362"/>
    <lineage>
        <taxon>Eukaryota</taxon>
        <taxon>Fungi</taxon>
        <taxon>Dikarya</taxon>
        <taxon>Basidiomycota</taxon>
        <taxon>Agaricomycotina</taxon>
        <taxon>Agaricomycetes</taxon>
        <taxon>Agaricomycetidae</taxon>
        <taxon>Agaricales</taxon>
        <taxon>Marasmiineae</taxon>
        <taxon>Mycenaceae</taxon>
        <taxon>Favolaschia</taxon>
    </lineage>
</organism>
<evidence type="ECO:0000313" key="2">
    <source>
        <dbReference type="EMBL" id="KAK7016154.1"/>
    </source>
</evidence>
<protein>
    <submittedName>
        <fullName evidence="2">Uncharacterized protein</fullName>
    </submittedName>
</protein>
<gene>
    <name evidence="2" type="ORF">R3P38DRAFT_3203987</name>
</gene>
<reference evidence="2 3" key="1">
    <citation type="journal article" date="2024" name="J Genomics">
        <title>Draft genome sequencing and assembly of Favolaschia claudopus CIRM-BRFM 2984 isolated from oak limbs.</title>
        <authorList>
            <person name="Navarro D."/>
            <person name="Drula E."/>
            <person name="Chaduli D."/>
            <person name="Cazenave R."/>
            <person name="Ahrendt S."/>
            <person name="Wang J."/>
            <person name="Lipzen A."/>
            <person name="Daum C."/>
            <person name="Barry K."/>
            <person name="Grigoriev I.V."/>
            <person name="Favel A."/>
            <person name="Rosso M.N."/>
            <person name="Martin F."/>
        </authorList>
    </citation>
    <scope>NUCLEOTIDE SEQUENCE [LARGE SCALE GENOMIC DNA]</scope>
    <source>
        <strain evidence="2 3">CIRM-BRFM 2984</strain>
    </source>
</reference>
<proteinExistence type="predicted"/>
<dbReference type="AlphaFoldDB" id="A0AAW0ASZ3"/>
<feature type="region of interest" description="Disordered" evidence="1">
    <location>
        <begin position="138"/>
        <end position="166"/>
    </location>
</feature>
<evidence type="ECO:0000313" key="3">
    <source>
        <dbReference type="Proteomes" id="UP001362999"/>
    </source>
</evidence>
<dbReference type="EMBL" id="JAWWNJ010000052">
    <property type="protein sequence ID" value="KAK7016154.1"/>
    <property type="molecule type" value="Genomic_DNA"/>
</dbReference>
<accession>A0AAW0ASZ3</accession>
<dbReference type="Proteomes" id="UP001362999">
    <property type="component" value="Unassembled WGS sequence"/>
</dbReference>
<sequence>MSHVVIGANLLPLACCVKGTRPDPTTRSRHGEHEAAKDDVLEINITQVRKTSLLTSSYGTYPTLASNEVPDMEILRIAFTLRDFPSDEIAPHFEAVSRRMTSPYARFQQTIPASNSRYLEIENIPPHAISAPARMMAGPSRMPTDSGSISASPAARVLSPLTAAGK</sequence>
<name>A0AAW0ASZ3_9AGAR</name>
<comment type="caution">
    <text evidence="2">The sequence shown here is derived from an EMBL/GenBank/DDBJ whole genome shotgun (WGS) entry which is preliminary data.</text>
</comment>
<evidence type="ECO:0000256" key="1">
    <source>
        <dbReference type="SAM" id="MobiDB-lite"/>
    </source>
</evidence>
<keyword evidence="3" id="KW-1185">Reference proteome</keyword>